<evidence type="ECO:0000256" key="1">
    <source>
        <dbReference type="SAM" id="MobiDB-lite"/>
    </source>
</evidence>
<gene>
    <name evidence="2" type="ORF">ACH5RR_038400</name>
</gene>
<evidence type="ECO:0000313" key="2">
    <source>
        <dbReference type="EMBL" id="KAL3499307.1"/>
    </source>
</evidence>
<dbReference type="AlphaFoldDB" id="A0ABD2Y0I7"/>
<dbReference type="Proteomes" id="UP001630127">
    <property type="component" value="Unassembled WGS sequence"/>
</dbReference>
<evidence type="ECO:0000313" key="3">
    <source>
        <dbReference type="Proteomes" id="UP001630127"/>
    </source>
</evidence>
<feature type="compositionally biased region" description="Basic and acidic residues" evidence="1">
    <location>
        <begin position="33"/>
        <end position="45"/>
    </location>
</feature>
<proteinExistence type="predicted"/>
<feature type="region of interest" description="Disordered" evidence="1">
    <location>
        <begin position="25"/>
        <end position="60"/>
    </location>
</feature>
<keyword evidence="3" id="KW-1185">Reference proteome</keyword>
<name>A0ABD2Y0I7_9GENT</name>
<dbReference type="EMBL" id="JBJUIK010000016">
    <property type="protein sequence ID" value="KAL3499307.1"/>
    <property type="molecule type" value="Genomic_DNA"/>
</dbReference>
<organism evidence="2 3">
    <name type="scientific">Cinchona calisaya</name>
    <dbReference type="NCBI Taxonomy" id="153742"/>
    <lineage>
        <taxon>Eukaryota</taxon>
        <taxon>Viridiplantae</taxon>
        <taxon>Streptophyta</taxon>
        <taxon>Embryophyta</taxon>
        <taxon>Tracheophyta</taxon>
        <taxon>Spermatophyta</taxon>
        <taxon>Magnoliopsida</taxon>
        <taxon>eudicotyledons</taxon>
        <taxon>Gunneridae</taxon>
        <taxon>Pentapetalae</taxon>
        <taxon>asterids</taxon>
        <taxon>lamiids</taxon>
        <taxon>Gentianales</taxon>
        <taxon>Rubiaceae</taxon>
        <taxon>Cinchonoideae</taxon>
        <taxon>Cinchoneae</taxon>
        <taxon>Cinchona</taxon>
    </lineage>
</organism>
<comment type="caution">
    <text evidence="2">The sequence shown here is derived from an EMBL/GenBank/DDBJ whole genome shotgun (WGS) entry which is preliminary data.</text>
</comment>
<protein>
    <submittedName>
        <fullName evidence="2">Uncharacterized protein</fullName>
    </submittedName>
</protein>
<sequence length="86" mass="9548">MWRTTALWNVASKFRRIHSSEGRWVGTMTPKKQANDDAGEGRVAESEADPDPTVAFSRPPPLPPVLGPLVAFSLLDSWLKRDSNDD</sequence>
<reference evidence="2 3" key="1">
    <citation type="submission" date="2024-11" db="EMBL/GenBank/DDBJ databases">
        <title>A near-complete genome assembly of Cinchona calisaya.</title>
        <authorList>
            <person name="Lian D.C."/>
            <person name="Zhao X.W."/>
            <person name="Wei L."/>
        </authorList>
    </citation>
    <scope>NUCLEOTIDE SEQUENCE [LARGE SCALE GENOMIC DNA]</scope>
    <source>
        <tissue evidence="2">Nenye</tissue>
    </source>
</reference>
<accession>A0ABD2Y0I7</accession>